<dbReference type="AlphaFoldDB" id="A0A5J5MIY0"/>
<keyword evidence="12" id="KW-0999">Mitochondrion inner membrane</keyword>
<evidence type="ECO:0000256" key="11">
    <source>
        <dbReference type="ARBA" id="ARBA00022695"/>
    </source>
</evidence>
<evidence type="ECO:0000256" key="15">
    <source>
        <dbReference type="ARBA" id="ARBA00023128"/>
    </source>
</evidence>
<dbReference type="GO" id="GO:0016024">
    <property type="term" value="P:CDP-diacylglycerol biosynthetic process"/>
    <property type="evidence" value="ECO:0007669"/>
    <property type="project" value="UniProtKB-UniPathway"/>
</dbReference>
<keyword evidence="9" id="KW-0444">Lipid biosynthesis</keyword>
<dbReference type="PANTHER" id="PTHR13619:SF0">
    <property type="entry name" value="PHOSPHATIDATE CYTIDYLYLTRANSFERASE, MITOCHONDRIAL"/>
    <property type="match status" value="1"/>
</dbReference>
<evidence type="ECO:0000313" key="22">
    <source>
        <dbReference type="Proteomes" id="UP000326062"/>
    </source>
</evidence>
<keyword evidence="22" id="KW-1185">Reference proteome</keyword>
<keyword evidence="18" id="KW-1208">Phospholipid metabolism</keyword>
<accession>A0A5J5MIY0</accession>
<evidence type="ECO:0000256" key="6">
    <source>
        <dbReference type="ARBA" id="ARBA00005458"/>
    </source>
</evidence>
<keyword evidence="15" id="KW-0496">Mitochondrion</keyword>
<name>A0A5J5MIY0_MUNRE</name>
<dbReference type="GO" id="GO:0004605">
    <property type="term" value="F:phosphatidate cytidylyltransferase activity"/>
    <property type="evidence" value="ECO:0007669"/>
    <property type="project" value="UniProtKB-EC"/>
</dbReference>
<dbReference type="Pfam" id="PF09139">
    <property type="entry name" value="Tam41_Mmp37"/>
    <property type="match status" value="1"/>
</dbReference>
<keyword evidence="13" id="KW-0460">Magnesium</keyword>
<evidence type="ECO:0000256" key="12">
    <source>
        <dbReference type="ARBA" id="ARBA00022792"/>
    </source>
</evidence>
<evidence type="ECO:0000256" key="19">
    <source>
        <dbReference type="ARBA" id="ARBA00029893"/>
    </source>
</evidence>
<evidence type="ECO:0000256" key="20">
    <source>
        <dbReference type="ARBA" id="ARBA00031502"/>
    </source>
</evidence>
<comment type="caution">
    <text evidence="21">The sequence shown here is derived from an EMBL/GenBank/DDBJ whole genome shotgun (WGS) entry which is preliminary data.</text>
</comment>
<dbReference type="UniPathway" id="UPA00557">
    <property type="reaction ID" value="UER00614"/>
</dbReference>
<dbReference type="PANTHER" id="PTHR13619">
    <property type="entry name" value="PHOSPHATIDATE CYTIDYLYLTRANSFERASE, MITOCHONDRIAL"/>
    <property type="match status" value="1"/>
</dbReference>
<evidence type="ECO:0000256" key="18">
    <source>
        <dbReference type="ARBA" id="ARBA00023264"/>
    </source>
</evidence>
<comment type="cofactor">
    <cofactor evidence="1">
        <name>Mg(2+)</name>
        <dbReference type="ChEBI" id="CHEBI:18420"/>
    </cofactor>
</comment>
<evidence type="ECO:0000256" key="1">
    <source>
        <dbReference type="ARBA" id="ARBA00001946"/>
    </source>
</evidence>
<evidence type="ECO:0000256" key="13">
    <source>
        <dbReference type="ARBA" id="ARBA00022842"/>
    </source>
</evidence>
<evidence type="ECO:0000256" key="10">
    <source>
        <dbReference type="ARBA" id="ARBA00022679"/>
    </source>
</evidence>
<organism evidence="21 22">
    <name type="scientific">Muntiacus reevesi</name>
    <name type="common">Reeves' muntjac</name>
    <name type="synonym">Cervus reevesi</name>
    <dbReference type="NCBI Taxonomy" id="9886"/>
    <lineage>
        <taxon>Eukaryota</taxon>
        <taxon>Metazoa</taxon>
        <taxon>Chordata</taxon>
        <taxon>Craniata</taxon>
        <taxon>Vertebrata</taxon>
        <taxon>Euteleostomi</taxon>
        <taxon>Mammalia</taxon>
        <taxon>Eutheria</taxon>
        <taxon>Laurasiatheria</taxon>
        <taxon>Artiodactyla</taxon>
        <taxon>Ruminantia</taxon>
        <taxon>Pecora</taxon>
        <taxon>Cervidae</taxon>
        <taxon>Muntiacinae</taxon>
        <taxon>Muntiacus</taxon>
    </lineage>
</organism>
<comment type="pathway">
    <text evidence="4">Phospholipid metabolism; CDP-diacylglycerol biosynthesis; CDP-diacylglycerol from sn-glycerol 3-phosphate: step 3/3.</text>
</comment>
<evidence type="ECO:0000256" key="2">
    <source>
        <dbReference type="ARBA" id="ARBA00003203"/>
    </source>
</evidence>
<comment type="subcellular location">
    <subcellularLocation>
        <location evidence="3">Mitochondrion inner membrane</location>
        <topology evidence="3">Peripheral membrane protein</topology>
        <orientation evidence="3">Matrix side</orientation>
    </subcellularLocation>
</comment>
<evidence type="ECO:0000256" key="4">
    <source>
        <dbReference type="ARBA" id="ARBA00005119"/>
    </source>
</evidence>
<feature type="non-terminal residue" evidence="21">
    <location>
        <position position="1"/>
    </location>
</feature>
<reference evidence="21 22" key="1">
    <citation type="submission" date="2019-06" db="EMBL/GenBank/DDBJ databases">
        <title>Discovery of a novel chromosome fission-fusion reversal in muntjac.</title>
        <authorList>
            <person name="Mudd A.B."/>
            <person name="Bredeson J.V."/>
            <person name="Baum R."/>
            <person name="Hockemeyer D."/>
            <person name="Rokhsar D.S."/>
        </authorList>
    </citation>
    <scope>NUCLEOTIDE SEQUENCE [LARGE SCALE GENOMIC DNA]</scope>
    <source>
        <strain evidence="21">UCam_UCB_Mr</strain>
        <tissue evidence="21">Fibroblast cell line</tissue>
    </source>
</reference>
<evidence type="ECO:0000313" key="21">
    <source>
        <dbReference type="EMBL" id="KAB0380203.1"/>
    </source>
</evidence>
<keyword evidence="10" id="KW-0808">Transferase</keyword>
<comment type="pathway">
    <text evidence="5">Lipid metabolism.</text>
</comment>
<comment type="similarity">
    <text evidence="6">Belongs to the TAM41 family.</text>
</comment>
<evidence type="ECO:0000256" key="7">
    <source>
        <dbReference type="ARBA" id="ARBA00012487"/>
    </source>
</evidence>
<evidence type="ECO:0000256" key="16">
    <source>
        <dbReference type="ARBA" id="ARBA00023136"/>
    </source>
</evidence>
<evidence type="ECO:0000256" key="8">
    <source>
        <dbReference type="ARBA" id="ARBA00018337"/>
    </source>
</evidence>
<keyword evidence="16" id="KW-0472">Membrane</keyword>
<protein>
    <recommendedName>
        <fullName evidence="8">Phosphatidate cytidylyltransferase, mitochondrial</fullName>
        <ecNumber evidence="7">2.7.7.41</ecNumber>
    </recommendedName>
    <alternativeName>
        <fullName evidence="19">CDP-diacylglycerol synthase</fullName>
    </alternativeName>
    <alternativeName>
        <fullName evidence="20">Mitochondrial translocator assembly and maintenance protein 41 homolog</fullName>
    </alternativeName>
</protein>
<keyword evidence="17" id="KW-0594">Phospholipid biosynthesis</keyword>
<evidence type="ECO:0000256" key="9">
    <source>
        <dbReference type="ARBA" id="ARBA00022516"/>
    </source>
</evidence>
<keyword evidence="14" id="KW-0443">Lipid metabolism</keyword>
<comment type="function">
    <text evidence="2">Catalyzes the conversion of phosphatidic acid (PA) to CDP-diacylglycerol (CDP-DAG), an essential intermediate in the synthesis of phosphatidylglycerol, cardiolipin and phosphatidylinositol.</text>
</comment>
<gene>
    <name evidence="21" type="ORF">FD755_007987</name>
</gene>
<keyword evidence="11" id="KW-0548">Nucleotidyltransferase</keyword>
<dbReference type="EMBL" id="VCEB01000003">
    <property type="protein sequence ID" value="KAB0380203.1"/>
    <property type="molecule type" value="Genomic_DNA"/>
</dbReference>
<evidence type="ECO:0000256" key="17">
    <source>
        <dbReference type="ARBA" id="ARBA00023209"/>
    </source>
</evidence>
<evidence type="ECO:0000256" key="3">
    <source>
        <dbReference type="ARBA" id="ARBA00004443"/>
    </source>
</evidence>
<evidence type="ECO:0000256" key="14">
    <source>
        <dbReference type="ARBA" id="ARBA00023098"/>
    </source>
</evidence>
<sequence>FRKILSHFPEELSLAFACGSGVYRQSGPTDDPVVAWHSKNLKKNWNHYTFLKVLGPRIITAVQNNYGAGVDHITSVLIEDLLNWNNLYNAGRLQKPHCDAAFLMLPESFSEEDLFTEIAGLSYSRTKGVLTAGLKKPVVYSSLKLHKMWKGWLRKTLKNWFKLNIQKTKIMTSGPTTSWQIDGETTEAGTDCRRRRGRQRMRWLDGITNSMSITLSKLWELVMDREA</sequence>
<dbReference type="InterPro" id="IPR015222">
    <property type="entry name" value="Tam41"/>
</dbReference>
<dbReference type="GO" id="GO:0005743">
    <property type="term" value="C:mitochondrial inner membrane"/>
    <property type="evidence" value="ECO:0007669"/>
    <property type="project" value="UniProtKB-SubCell"/>
</dbReference>
<dbReference type="Proteomes" id="UP000326062">
    <property type="component" value="Chromosome 3"/>
</dbReference>
<dbReference type="GO" id="GO:0032049">
    <property type="term" value="P:cardiolipin biosynthetic process"/>
    <property type="evidence" value="ECO:0007669"/>
    <property type="project" value="InterPro"/>
</dbReference>
<proteinExistence type="inferred from homology"/>
<evidence type="ECO:0000256" key="5">
    <source>
        <dbReference type="ARBA" id="ARBA00005189"/>
    </source>
</evidence>
<dbReference type="EC" id="2.7.7.41" evidence="7"/>